<evidence type="ECO:0000313" key="2">
    <source>
        <dbReference type="Proteomes" id="UP001157502"/>
    </source>
</evidence>
<name>A0ACC2GZX7_DALPE</name>
<dbReference type="EMBL" id="CM055734">
    <property type="protein sequence ID" value="KAJ8008950.1"/>
    <property type="molecule type" value="Genomic_DNA"/>
</dbReference>
<organism evidence="1 2">
    <name type="scientific">Dallia pectoralis</name>
    <name type="common">Alaska blackfish</name>
    <dbReference type="NCBI Taxonomy" id="75939"/>
    <lineage>
        <taxon>Eukaryota</taxon>
        <taxon>Metazoa</taxon>
        <taxon>Chordata</taxon>
        <taxon>Craniata</taxon>
        <taxon>Vertebrata</taxon>
        <taxon>Euteleostomi</taxon>
        <taxon>Actinopterygii</taxon>
        <taxon>Neopterygii</taxon>
        <taxon>Teleostei</taxon>
        <taxon>Protacanthopterygii</taxon>
        <taxon>Esociformes</taxon>
        <taxon>Umbridae</taxon>
        <taxon>Dallia</taxon>
    </lineage>
</organism>
<accession>A0ACC2GZX7</accession>
<protein>
    <submittedName>
        <fullName evidence="1">Uncharacterized protein</fullName>
    </submittedName>
</protein>
<proteinExistence type="predicted"/>
<keyword evidence="2" id="KW-1185">Reference proteome</keyword>
<sequence length="97" mass="11071">MLDLGLSCPELCTDMYLIMSLSSEELCTFRRMEKQEWEPAMTSAPGSPPDRPQKISLDLILIQTPATRFFNKRFRHLALCVDGGKRYLGHHSSVELN</sequence>
<gene>
    <name evidence="1" type="ORF">DPEC_G00083740</name>
</gene>
<reference evidence="1" key="1">
    <citation type="submission" date="2021-05" db="EMBL/GenBank/DDBJ databases">
        <authorList>
            <person name="Pan Q."/>
            <person name="Jouanno E."/>
            <person name="Zahm M."/>
            <person name="Klopp C."/>
            <person name="Cabau C."/>
            <person name="Louis A."/>
            <person name="Berthelot C."/>
            <person name="Parey E."/>
            <person name="Roest Crollius H."/>
            <person name="Montfort J."/>
            <person name="Robinson-Rechavi M."/>
            <person name="Bouchez O."/>
            <person name="Lampietro C."/>
            <person name="Lopez Roques C."/>
            <person name="Donnadieu C."/>
            <person name="Postlethwait J."/>
            <person name="Bobe J."/>
            <person name="Dillon D."/>
            <person name="Chandos A."/>
            <person name="von Hippel F."/>
            <person name="Guiguen Y."/>
        </authorList>
    </citation>
    <scope>NUCLEOTIDE SEQUENCE</scope>
    <source>
        <strain evidence="1">YG-Jan2019</strain>
    </source>
</reference>
<dbReference type="Proteomes" id="UP001157502">
    <property type="component" value="Chromosome 7"/>
</dbReference>
<evidence type="ECO:0000313" key="1">
    <source>
        <dbReference type="EMBL" id="KAJ8008950.1"/>
    </source>
</evidence>
<comment type="caution">
    <text evidence="1">The sequence shown here is derived from an EMBL/GenBank/DDBJ whole genome shotgun (WGS) entry which is preliminary data.</text>
</comment>